<evidence type="ECO:0000259" key="5">
    <source>
        <dbReference type="Pfam" id="PF12255"/>
    </source>
</evidence>
<protein>
    <submittedName>
        <fullName evidence="7">SpvB/TcaC N-terminal domain-containing protein</fullName>
    </submittedName>
</protein>
<evidence type="ECO:0000256" key="1">
    <source>
        <dbReference type="ARBA" id="ARBA00004613"/>
    </source>
</evidence>
<dbReference type="Pfam" id="PF12256">
    <property type="entry name" value="TcdB_toxin_midN"/>
    <property type="match status" value="1"/>
</dbReference>
<dbReference type="RefSeq" id="WP_273579488.1">
    <property type="nucleotide sequence ID" value="NZ_JAQRFO010000016.1"/>
</dbReference>
<dbReference type="InterPro" id="IPR022044">
    <property type="entry name" value="TcdB_toxin_mid/C"/>
</dbReference>
<dbReference type="InterPro" id="IPR028994">
    <property type="entry name" value="Integrin_alpha_N"/>
</dbReference>
<feature type="domain" description="Insecticide toxin TcdB middle/C-terminal" evidence="5">
    <location>
        <begin position="874"/>
        <end position="1019"/>
    </location>
</feature>
<keyword evidence="8" id="KW-1185">Reference proteome</keyword>
<feature type="region of interest" description="Disordered" evidence="4">
    <location>
        <begin position="1"/>
        <end position="27"/>
    </location>
</feature>
<evidence type="ECO:0000313" key="8">
    <source>
        <dbReference type="Proteomes" id="UP001214757"/>
    </source>
</evidence>
<dbReference type="EMBL" id="JAQRFO010000016">
    <property type="protein sequence ID" value="MDC9621815.1"/>
    <property type="molecule type" value="Genomic_DNA"/>
</dbReference>
<dbReference type="PRINTS" id="PR01341">
    <property type="entry name" value="SALSPVBPROT"/>
</dbReference>
<comment type="caution">
    <text evidence="7">The sequence shown here is derived from an EMBL/GenBank/DDBJ whole genome shotgun (WGS) entry which is preliminary data.</text>
</comment>
<dbReference type="Pfam" id="PF03534">
    <property type="entry name" value="SpvB"/>
    <property type="match status" value="1"/>
</dbReference>
<evidence type="ECO:0000256" key="2">
    <source>
        <dbReference type="ARBA" id="ARBA00022525"/>
    </source>
</evidence>
<dbReference type="Proteomes" id="UP001214757">
    <property type="component" value="Unassembled WGS sequence"/>
</dbReference>
<keyword evidence="2" id="KW-0964">Secreted</keyword>
<dbReference type="Pfam" id="PF12255">
    <property type="entry name" value="TcdB_toxin_midC"/>
    <property type="match status" value="1"/>
</dbReference>
<keyword evidence="3" id="KW-0843">Virulence</keyword>
<organism evidence="7 8">
    <name type="scientific">Xenorhabdus aichiensis</name>
    <dbReference type="NCBI Taxonomy" id="3025874"/>
    <lineage>
        <taxon>Bacteria</taxon>
        <taxon>Pseudomonadati</taxon>
        <taxon>Pseudomonadota</taxon>
        <taxon>Gammaproteobacteria</taxon>
        <taxon>Enterobacterales</taxon>
        <taxon>Morganellaceae</taxon>
        <taxon>Xenorhabdus</taxon>
    </lineage>
</organism>
<gene>
    <name evidence="7" type="ORF">PSI22_09245</name>
</gene>
<evidence type="ECO:0000259" key="6">
    <source>
        <dbReference type="Pfam" id="PF12256"/>
    </source>
</evidence>
<dbReference type="SUPFAM" id="SSF69318">
    <property type="entry name" value="Integrin alpha N-terminal domain"/>
    <property type="match status" value="1"/>
</dbReference>
<evidence type="ECO:0000313" key="7">
    <source>
        <dbReference type="EMBL" id="MDC9621815.1"/>
    </source>
</evidence>
<name>A0ABT5M2A1_9GAMM</name>
<feature type="domain" description="Insecticide toxin TcdB middle/N-terminal" evidence="6">
    <location>
        <begin position="649"/>
        <end position="806"/>
    </location>
</feature>
<sequence length="1476" mass="166878">MQISQTAAMEAPSLPKGGGSIRGMGETLTAGGSHGLATLSLPLPVSIGRDMAPSLELTYNGAAGNGPFAMGWQCEPVAISLRTSHGVPKYTGKDTFLGPTGEVLIIAIDGQGKPDIRIADELLGTPLKQQYTVTRYQPRIIEGFSRLELWQPQQSGEDKPFWVIYSPDGQRHLLGKHNQSRIANPQDDNQIARWLLEETVTPTGEHIYYYYQAENDENCSEIERQQHPGVSAQHYLAKVSYGNIRPETSFFALNSSQPSDNEWLFHLVLDYGERAPSLYAVPEFMPASGHWTCRPDCFSRYEYGFEIRTRRLCRQVLMFHRLKALAGEDIPNETPALISRLILSYDLSHSCSTLVSVRHVAHENDGTPVTLPPLELDYHRLDTSSLPTWQPMPQLEKFNRLQPYQFVDLYGESLPGILYQDAPGAWWYRPPMRDTDNEEHDAVTYGEIKPLPRIPVQQNNASLMDINGDGKLDWVVTSAGVNGYHTMAPDGQWSPLIPLSALPVEYFHPRSQLADLTGSGLSDLVMIGPHSVRLYANQQIGWQHAENVIQSDGITLPIPGADKRKLVAFADMLGSGQQHLVEIEASIVRCWPNLGYGRFGQPVTLKGFTPSVENFNPDRIYLADMDGAGNTDIIYMYSTYFELYINESGNQFAAPVRIELPQGVMFDNTCQLHIADTQGLGVSSIILTVPHMASKHWRLDLTRNKPWLLSIFNNNMGSETTLFYRSSSQFWLDEKQQAMNKGQTPVSYLPFPVHMLWRSEVLDEITGNRLSSVQDYSHGVWDGREREFRGFARVTQTDTDKFAQGNGSTMPESSPSRTVSWFATGLAKIDESLITEYWQGDAQAYPTFQNQFSCFSADVQRDVEITPSTEEIYWLRRTLKGCLLHSEVYGDDGLPQAVTPYTVTDHRIQVRRIPGLSGYEPSAWVSEIEKRSYRYERIAEDPQCNQQIILASDVWGMPTDSIEIAYPRRPRPSQSPYPDTLPDTLFASSYDDQQQVLRLTRQQQAWHHLKDEEAFILGLLDCSRSDGWEYDTTYVPDNGFTKASFVGSDNLIAEGSSSIFLGHQRIAYTGVEGKRAFPPLITFTEMAELDTQTLKAFDEVFSESKLHTHLISAGYCLVDPPFTSDNDVKVWAAHRDYADYGDITRFYRPLSQQPTLLTGKITVTWDSHYCVVTETRDAEGLRTHAKYDYRFMTPDHIVDANDNHQSATFDALGRLTSSRFWGTENGEFQGYTPPDKKEASFTTPSSIDEALTLSPGIPVLQYIVYESQSWMPTPESMNQNIGSWASLQKRGIITEDGRLCRLAWHRWLQRHSESAHSTGSLSCTPPHILVTTTDRYDNDPAQQLRQTLTFSDGFGRMLQTAIRHEAGDAWQRNENGSLVKNNDEAPAVVHTENRWVVSGRIEYDGKGQSLRTYQPYFLNSWQYVNDDSARQDLYADMHYYDPLGQEYQVKTAKGYLRRSLFTPWFTVSEDENDTIF</sequence>
<evidence type="ECO:0000256" key="3">
    <source>
        <dbReference type="ARBA" id="ARBA00023026"/>
    </source>
</evidence>
<comment type="subcellular location">
    <subcellularLocation>
        <location evidence="1">Secreted</location>
    </subcellularLocation>
</comment>
<proteinExistence type="predicted"/>
<accession>A0ABT5M2A1</accession>
<reference evidence="7 8" key="1">
    <citation type="submission" date="2023-02" db="EMBL/GenBank/DDBJ databases">
        <title>Entomopathogenic bacteria.</title>
        <authorList>
            <person name="Machado R.A."/>
        </authorList>
    </citation>
    <scope>NUCLEOTIDE SEQUENCE [LARGE SCALE GENOMIC DNA]</scope>
    <source>
        <strain evidence="7 8">XENO-7</strain>
    </source>
</reference>
<evidence type="ECO:0000256" key="4">
    <source>
        <dbReference type="SAM" id="MobiDB-lite"/>
    </source>
</evidence>
<dbReference type="InterPro" id="IPR003284">
    <property type="entry name" value="Sal_SpvB"/>
</dbReference>
<dbReference type="InterPro" id="IPR022045">
    <property type="entry name" value="TcdB_toxin_mid/N"/>
</dbReference>